<evidence type="ECO:0000256" key="14">
    <source>
        <dbReference type="SAM" id="Phobius"/>
    </source>
</evidence>
<evidence type="ECO:0000256" key="5">
    <source>
        <dbReference type="ARBA" id="ARBA00022553"/>
    </source>
</evidence>
<proteinExistence type="predicted"/>
<keyword evidence="9 17" id="KW-0418">Kinase</keyword>
<dbReference type="PRINTS" id="PR00344">
    <property type="entry name" value="BCTRLSENSOR"/>
</dbReference>
<feature type="domain" description="HAMP" evidence="16">
    <location>
        <begin position="193"/>
        <end position="245"/>
    </location>
</feature>
<dbReference type="SUPFAM" id="SSF158472">
    <property type="entry name" value="HAMP domain-like"/>
    <property type="match status" value="1"/>
</dbReference>
<feature type="transmembrane region" description="Helical" evidence="14">
    <location>
        <begin position="172"/>
        <end position="192"/>
    </location>
</feature>
<evidence type="ECO:0000256" key="8">
    <source>
        <dbReference type="ARBA" id="ARBA00022741"/>
    </source>
</evidence>
<dbReference type="InterPro" id="IPR003661">
    <property type="entry name" value="HisK_dim/P_dom"/>
</dbReference>
<dbReference type="SUPFAM" id="SSF47384">
    <property type="entry name" value="Homodimeric domain of signal transducing histidine kinase"/>
    <property type="match status" value="1"/>
</dbReference>
<dbReference type="CDD" id="cd00082">
    <property type="entry name" value="HisKA"/>
    <property type="match status" value="1"/>
</dbReference>
<dbReference type="Proteomes" id="UP000189933">
    <property type="component" value="Unassembled WGS sequence"/>
</dbReference>
<keyword evidence="11 14" id="KW-1133">Transmembrane helix</keyword>
<dbReference type="SMART" id="SM00388">
    <property type="entry name" value="HisKA"/>
    <property type="match status" value="1"/>
</dbReference>
<dbReference type="AlphaFoldDB" id="A0A1T4Q9E7"/>
<dbReference type="Pfam" id="PF00512">
    <property type="entry name" value="HisKA"/>
    <property type="match status" value="1"/>
</dbReference>
<dbReference type="OrthoDB" id="112712at2"/>
<keyword evidence="5" id="KW-0597">Phosphoprotein</keyword>
<dbReference type="FunFam" id="1.10.287.130:FF:000001">
    <property type="entry name" value="Two-component sensor histidine kinase"/>
    <property type="match status" value="1"/>
</dbReference>
<dbReference type="PROSITE" id="PS50885">
    <property type="entry name" value="HAMP"/>
    <property type="match status" value="1"/>
</dbReference>
<dbReference type="EC" id="2.7.13.3" evidence="3"/>
<dbReference type="InterPro" id="IPR003594">
    <property type="entry name" value="HATPase_dom"/>
</dbReference>
<name>A0A1T4Q9E7_9FIRM</name>
<dbReference type="Gene3D" id="1.10.287.130">
    <property type="match status" value="1"/>
</dbReference>
<dbReference type="InterPro" id="IPR004358">
    <property type="entry name" value="Sig_transdc_His_kin-like_C"/>
</dbReference>
<dbReference type="SUPFAM" id="SSF55874">
    <property type="entry name" value="ATPase domain of HSP90 chaperone/DNA topoisomerase II/histidine kinase"/>
    <property type="match status" value="1"/>
</dbReference>
<evidence type="ECO:0000256" key="10">
    <source>
        <dbReference type="ARBA" id="ARBA00022840"/>
    </source>
</evidence>
<evidence type="ECO:0000256" key="2">
    <source>
        <dbReference type="ARBA" id="ARBA00004651"/>
    </source>
</evidence>
<sequence>MRLSIRTKLFLAGSGLVAFFVGFSLLLNNLYLNEYYLWQKKNILIESLEMLNENYQGDLETIGLQLEKLERNQGLNVYIIGPGMELKYNPAMRLFGMGGPGRKGMEMTLWMHVLRSDLWQRPQGEYRLEVVEDPRLKTNFLLLTGRLKTGELLVLSLPVAAIDESTAVANRFFLFTGLITIVLGGLGAYIFARRFTRPILELNELAQHMARLDFSQKYRGQTDDEIGQLGESINSMSEQLDRAINQLREDIERERRIDQMRKEFISNVSHELKTPIALIQGYAEGLKLNVNEDEESRNFYCDVIIDEAGKMNRLVRDLLDLSQIESGYLQLEKTEFDLAELLRQIVEKFRPLLNEQGVDIGLDIPGALPVLGDVGRIEQVVINYLNNAINHLDQRKQLRIKARRRGEKVRVEVFNSGQSIPAEALEKIWTSFYKVDKARTRAYGGTGLGLAVVRAIMELHQNGYGAENLPDGVNFWFELDFHQSAT</sequence>
<dbReference type="InterPro" id="IPR036890">
    <property type="entry name" value="HATPase_C_sf"/>
</dbReference>
<dbReference type="Gene3D" id="6.10.340.10">
    <property type="match status" value="1"/>
</dbReference>
<feature type="domain" description="Histidine kinase" evidence="15">
    <location>
        <begin position="267"/>
        <end position="483"/>
    </location>
</feature>
<keyword evidence="6" id="KW-0808">Transferase</keyword>
<evidence type="ECO:0000256" key="6">
    <source>
        <dbReference type="ARBA" id="ARBA00022679"/>
    </source>
</evidence>
<evidence type="ECO:0000256" key="9">
    <source>
        <dbReference type="ARBA" id="ARBA00022777"/>
    </source>
</evidence>
<dbReference type="InterPro" id="IPR050398">
    <property type="entry name" value="HssS/ArlS-like"/>
</dbReference>
<keyword evidence="7 14" id="KW-0812">Transmembrane</keyword>
<evidence type="ECO:0000256" key="4">
    <source>
        <dbReference type="ARBA" id="ARBA00022475"/>
    </source>
</evidence>
<dbReference type="Pfam" id="PF00672">
    <property type="entry name" value="HAMP"/>
    <property type="match status" value="1"/>
</dbReference>
<dbReference type="EMBL" id="FUXM01000017">
    <property type="protein sequence ID" value="SKA00430.1"/>
    <property type="molecule type" value="Genomic_DNA"/>
</dbReference>
<dbReference type="SMART" id="SM00387">
    <property type="entry name" value="HATPase_c"/>
    <property type="match status" value="1"/>
</dbReference>
<keyword evidence="13 14" id="KW-0472">Membrane</keyword>
<comment type="subcellular location">
    <subcellularLocation>
        <location evidence="2">Cell membrane</location>
        <topology evidence="2">Multi-pass membrane protein</topology>
    </subcellularLocation>
</comment>
<keyword evidence="4" id="KW-1003">Cell membrane</keyword>
<keyword evidence="18" id="KW-1185">Reference proteome</keyword>
<gene>
    <name evidence="17" type="ORF">SAMN02745885_01592</name>
</gene>
<dbReference type="PROSITE" id="PS50109">
    <property type="entry name" value="HIS_KIN"/>
    <property type="match status" value="1"/>
</dbReference>
<keyword evidence="8" id="KW-0547">Nucleotide-binding</keyword>
<dbReference type="PANTHER" id="PTHR45528">
    <property type="entry name" value="SENSOR HISTIDINE KINASE CPXA"/>
    <property type="match status" value="1"/>
</dbReference>
<organism evidence="17 18">
    <name type="scientific">Carboxydocella sporoproducens DSM 16521</name>
    <dbReference type="NCBI Taxonomy" id="1121270"/>
    <lineage>
        <taxon>Bacteria</taxon>
        <taxon>Bacillati</taxon>
        <taxon>Bacillota</taxon>
        <taxon>Clostridia</taxon>
        <taxon>Eubacteriales</taxon>
        <taxon>Clostridiales Family XVI. Incertae Sedis</taxon>
        <taxon>Carboxydocella</taxon>
    </lineage>
</organism>
<evidence type="ECO:0000256" key="11">
    <source>
        <dbReference type="ARBA" id="ARBA00022989"/>
    </source>
</evidence>
<evidence type="ECO:0000259" key="16">
    <source>
        <dbReference type="PROSITE" id="PS50885"/>
    </source>
</evidence>
<dbReference type="PANTHER" id="PTHR45528:SF1">
    <property type="entry name" value="SENSOR HISTIDINE KINASE CPXA"/>
    <property type="match status" value="1"/>
</dbReference>
<dbReference type="CDD" id="cd06225">
    <property type="entry name" value="HAMP"/>
    <property type="match status" value="1"/>
</dbReference>
<accession>A0A1T4Q9E7</accession>
<comment type="catalytic activity">
    <reaction evidence="1">
        <text>ATP + protein L-histidine = ADP + protein N-phospho-L-histidine.</text>
        <dbReference type="EC" id="2.7.13.3"/>
    </reaction>
</comment>
<evidence type="ECO:0000256" key="12">
    <source>
        <dbReference type="ARBA" id="ARBA00023012"/>
    </source>
</evidence>
<keyword evidence="10" id="KW-0067">ATP-binding</keyword>
<evidence type="ECO:0000259" key="15">
    <source>
        <dbReference type="PROSITE" id="PS50109"/>
    </source>
</evidence>
<protein>
    <recommendedName>
        <fullName evidence="3">histidine kinase</fullName>
        <ecNumber evidence="3">2.7.13.3</ecNumber>
    </recommendedName>
</protein>
<dbReference type="RefSeq" id="WP_078665649.1">
    <property type="nucleotide sequence ID" value="NZ_FUXM01000017.1"/>
</dbReference>
<dbReference type="GO" id="GO:0005524">
    <property type="term" value="F:ATP binding"/>
    <property type="evidence" value="ECO:0007669"/>
    <property type="project" value="UniProtKB-KW"/>
</dbReference>
<evidence type="ECO:0000256" key="13">
    <source>
        <dbReference type="ARBA" id="ARBA00023136"/>
    </source>
</evidence>
<keyword evidence="12" id="KW-0902">Two-component regulatory system</keyword>
<evidence type="ECO:0000313" key="17">
    <source>
        <dbReference type="EMBL" id="SKA00430.1"/>
    </source>
</evidence>
<evidence type="ECO:0000256" key="7">
    <source>
        <dbReference type="ARBA" id="ARBA00022692"/>
    </source>
</evidence>
<reference evidence="18" key="1">
    <citation type="submission" date="2017-02" db="EMBL/GenBank/DDBJ databases">
        <authorList>
            <person name="Varghese N."/>
            <person name="Submissions S."/>
        </authorList>
    </citation>
    <scope>NUCLEOTIDE SEQUENCE [LARGE SCALE GENOMIC DNA]</scope>
    <source>
        <strain evidence="18">DSM 16521</strain>
    </source>
</reference>
<dbReference type="Pfam" id="PF02518">
    <property type="entry name" value="HATPase_c"/>
    <property type="match status" value="1"/>
</dbReference>
<dbReference type="GO" id="GO:0005886">
    <property type="term" value="C:plasma membrane"/>
    <property type="evidence" value="ECO:0007669"/>
    <property type="project" value="UniProtKB-SubCell"/>
</dbReference>
<evidence type="ECO:0000256" key="1">
    <source>
        <dbReference type="ARBA" id="ARBA00000085"/>
    </source>
</evidence>
<dbReference type="Gene3D" id="3.30.565.10">
    <property type="entry name" value="Histidine kinase-like ATPase, C-terminal domain"/>
    <property type="match status" value="1"/>
</dbReference>
<dbReference type="InterPro" id="IPR005467">
    <property type="entry name" value="His_kinase_dom"/>
</dbReference>
<dbReference type="GO" id="GO:0000155">
    <property type="term" value="F:phosphorelay sensor kinase activity"/>
    <property type="evidence" value="ECO:0007669"/>
    <property type="project" value="InterPro"/>
</dbReference>
<evidence type="ECO:0000313" key="18">
    <source>
        <dbReference type="Proteomes" id="UP000189933"/>
    </source>
</evidence>
<dbReference type="InterPro" id="IPR036097">
    <property type="entry name" value="HisK_dim/P_sf"/>
</dbReference>
<dbReference type="InterPro" id="IPR003660">
    <property type="entry name" value="HAMP_dom"/>
</dbReference>
<feature type="transmembrane region" description="Helical" evidence="14">
    <location>
        <begin position="9"/>
        <end position="31"/>
    </location>
</feature>
<evidence type="ECO:0000256" key="3">
    <source>
        <dbReference type="ARBA" id="ARBA00012438"/>
    </source>
</evidence>
<dbReference type="SMART" id="SM00304">
    <property type="entry name" value="HAMP"/>
    <property type="match status" value="1"/>
</dbReference>